<dbReference type="Gene3D" id="1.20.1280.50">
    <property type="match status" value="1"/>
</dbReference>
<dbReference type="PANTHER" id="PTHR46731:SF1">
    <property type="entry name" value="F-BOX ONLY PROTEIN 15"/>
    <property type="match status" value="1"/>
</dbReference>
<dbReference type="InterPro" id="IPR001680">
    <property type="entry name" value="WD40_rpt"/>
</dbReference>
<dbReference type="AlphaFoldDB" id="A0A9P6VWT2"/>
<dbReference type="GO" id="GO:0019005">
    <property type="term" value="C:SCF ubiquitin ligase complex"/>
    <property type="evidence" value="ECO:0007669"/>
    <property type="project" value="TreeGrafter"/>
</dbReference>
<sequence>MQKRPRTSSPERLDHARPASSSSSASGAATNATIASRPRARTGTGSEGQNRLRYKSNGKYEAMPDTRSNVLPIRSLEGSLSEEVLLRCLSFLSAHDLVTVARVSSAWYRLAQDPQLWRNLYLTTYASAATRRQAAFGTVPLPRSRPWRELYQISTNWRNGTARATALGTELRKAVLPPVPSSTEVVDNAREAVRGRLPVEPEDDDDDTLLQFHHQYIFSASRSGSAVTVHETRPNGSSNVVGSFESTRLGVRAGSRPTLSEMRLDASSSFPMMMALFYSTGQYALFRLDLPTSSSRSRPFSAIEVYTSTSFLSDPVTTARMHWPLLVTLTDSLTLRFMRLSGDRQSGPVEVDETETPLQSRERWSPVILSLERADGAHDTRGKDDDATTHFSVSLAYSTPVFPASWTVGMQRFELAVSPARLKVVRAQHATAPPAHTPWPSTLTRTRLFGAYGGPTAEVFAPRPRKSLVTSIEHSHPFIVTSRTDNTIDVYEVVRLEAPTSSLHVVHRRTLFGHTARVSSVALLPTADAGSPQDNTSPIRCISAGDDGAVKVWRLLPSEEDARTDGSGSRKRKRTAAPEADLQVQIRRQDASATDVPQLSDYQQLKRRRTATTQEPARVQRVWVDEDKIVLLQRPSVGGESRAGEVQMLRFD</sequence>
<protein>
    <recommendedName>
        <fullName evidence="2">F-box domain-containing protein</fullName>
    </recommendedName>
</protein>
<dbReference type="SMART" id="SM00256">
    <property type="entry name" value="FBOX"/>
    <property type="match status" value="1"/>
</dbReference>
<feature type="compositionally biased region" description="Low complexity" evidence="1">
    <location>
        <begin position="18"/>
        <end position="36"/>
    </location>
</feature>
<reference evidence="3 4" key="1">
    <citation type="submission" date="2020-11" db="EMBL/GenBank/DDBJ databases">
        <title>Kefir isolates.</title>
        <authorList>
            <person name="Marcisauskas S."/>
            <person name="Kim Y."/>
            <person name="Blasche S."/>
        </authorList>
    </citation>
    <scope>NUCLEOTIDE SEQUENCE [LARGE SCALE GENOMIC DNA]</scope>
    <source>
        <strain evidence="3 4">KR</strain>
    </source>
</reference>
<gene>
    <name evidence="3" type="ORF">C6P46_000356</name>
</gene>
<dbReference type="Pfam" id="PF25499">
    <property type="entry name" value="Beta-prop_pof12"/>
    <property type="match status" value="1"/>
</dbReference>
<keyword evidence="4" id="KW-1185">Reference proteome</keyword>
<feature type="domain" description="F-box" evidence="2">
    <location>
        <begin position="74"/>
        <end position="120"/>
    </location>
</feature>
<dbReference type="PANTHER" id="PTHR46731">
    <property type="entry name" value="F-BOX ONLY PROTEIN 15"/>
    <property type="match status" value="1"/>
</dbReference>
<name>A0A9P6VWT2_RHOMI</name>
<evidence type="ECO:0000256" key="1">
    <source>
        <dbReference type="SAM" id="MobiDB-lite"/>
    </source>
</evidence>
<dbReference type="InterPro" id="IPR015943">
    <property type="entry name" value="WD40/YVTN_repeat-like_dom_sf"/>
</dbReference>
<comment type="caution">
    <text evidence="3">The sequence shown here is derived from an EMBL/GenBank/DDBJ whole genome shotgun (WGS) entry which is preliminary data.</text>
</comment>
<dbReference type="EMBL" id="PUHQ01000100">
    <property type="protein sequence ID" value="KAG0656288.1"/>
    <property type="molecule type" value="Genomic_DNA"/>
</dbReference>
<dbReference type="PROSITE" id="PS50181">
    <property type="entry name" value="FBOX"/>
    <property type="match status" value="1"/>
</dbReference>
<feature type="region of interest" description="Disordered" evidence="1">
    <location>
        <begin position="1"/>
        <end position="64"/>
    </location>
</feature>
<dbReference type="Proteomes" id="UP000777482">
    <property type="component" value="Unassembled WGS sequence"/>
</dbReference>
<evidence type="ECO:0000313" key="3">
    <source>
        <dbReference type="EMBL" id="KAG0656288.1"/>
    </source>
</evidence>
<proteinExistence type="predicted"/>
<accession>A0A9P6VWT2</accession>
<dbReference type="SMART" id="SM00320">
    <property type="entry name" value="WD40"/>
    <property type="match status" value="1"/>
</dbReference>
<feature type="region of interest" description="Disordered" evidence="1">
    <location>
        <begin position="556"/>
        <end position="599"/>
    </location>
</feature>
<dbReference type="InterPro" id="IPR036322">
    <property type="entry name" value="WD40_repeat_dom_sf"/>
</dbReference>
<organism evidence="3 4">
    <name type="scientific">Rhodotorula mucilaginosa</name>
    <name type="common">Yeast</name>
    <name type="synonym">Rhodotorula rubra</name>
    <dbReference type="NCBI Taxonomy" id="5537"/>
    <lineage>
        <taxon>Eukaryota</taxon>
        <taxon>Fungi</taxon>
        <taxon>Dikarya</taxon>
        <taxon>Basidiomycota</taxon>
        <taxon>Pucciniomycotina</taxon>
        <taxon>Microbotryomycetes</taxon>
        <taxon>Sporidiobolales</taxon>
        <taxon>Sporidiobolaceae</taxon>
        <taxon>Rhodotorula</taxon>
    </lineage>
</organism>
<dbReference type="Pfam" id="PF12937">
    <property type="entry name" value="F-box-like"/>
    <property type="match status" value="1"/>
</dbReference>
<dbReference type="SUPFAM" id="SSF50978">
    <property type="entry name" value="WD40 repeat-like"/>
    <property type="match status" value="1"/>
</dbReference>
<dbReference type="InterPro" id="IPR001810">
    <property type="entry name" value="F-box_dom"/>
</dbReference>
<dbReference type="OrthoDB" id="3219396at2759"/>
<dbReference type="SUPFAM" id="SSF81383">
    <property type="entry name" value="F-box domain"/>
    <property type="match status" value="1"/>
</dbReference>
<evidence type="ECO:0000259" key="2">
    <source>
        <dbReference type="PROSITE" id="PS50181"/>
    </source>
</evidence>
<evidence type="ECO:0000313" key="4">
    <source>
        <dbReference type="Proteomes" id="UP000777482"/>
    </source>
</evidence>
<dbReference type="Gene3D" id="2.130.10.10">
    <property type="entry name" value="YVTN repeat-like/Quinoprotein amine dehydrogenase"/>
    <property type="match status" value="1"/>
</dbReference>
<dbReference type="InterPro" id="IPR036047">
    <property type="entry name" value="F-box-like_dom_sf"/>
</dbReference>